<dbReference type="AlphaFoldDB" id="A0A5N0V4S8"/>
<accession>A0A5N0V4S8</accession>
<proteinExistence type="predicted"/>
<gene>
    <name evidence="2" type="ORF">FPZ12_018215</name>
</gene>
<dbReference type="Proteomes" id="UP000319769">
    <property type="component" value="Unassembled WGS sequence"/>
</dbReference>
<dbReference type="Gene3D" id="1.10.287.1060">
    <property type="entry name" value="ESAT-6-like"/>
    <property type="match status" value="1"/>
</dbReference>
<dbReference type="InterPro" id="IPR010310">
    <property type="entry name" value="T7SS_ESAT-6-like"/>
</dbReference>
<reference evidence="2" key="1">
    <citation type="submission" date="2019-09" db="EMBL/GenBank/DDBJ databases">
        <authorList>
            <person name="Teo W.F.A."/>
            <person name="Duangmal K."/>
        </authorList>
    </citation>
    <scope>NUCLEOTIDE SEQUENCE [LARGE SCALE GENOMIC DNA]</scope>
    <source>
        <strain evidence="2">K81G1</strain>
    </source>
</reference>
<dbReference type="EMBL" id="VMNW02000024">
    <property type="protein sequence ID" value="KAA9160151.1"/>
    <property type="molecule type" value="Genomic_DNA"/>
</dbReference>
<name>A0A5N0V4S8_9PSEU</name>
<dbReference type="RefSeq" id="WP_144757142.1">
    <property type="nucleotide sequence ID" value="NZ_VMNW02000024.1"/>
</dbReference>
<evidence type="ECO:0000313" key="3">
    <source>
        <dbReference type="Proteomes" id="UP000319769"/>
    </source>
</evidence>
<dbReference type="Pfam" id="PF06013">
    <property type="entry name" value="WXG100"/>
    <property type="match status" value="1"/>
</dbReference>
<protein>
    <recommendedName>
        <fullName evidence="4">WXG100 family type VII secretion target</fullName>
    </recommendedName>
</protein>
<dbReference type="SUPFAM" id="SSF140453">
    <property type="entry name" value="EsxAB dimer-like"/>
    <property type="match status" value="1"/>
</dbReference>
<dbReference type="InterPro" id="IPR036689">
    <property type="entry name" value="ESAT-6-like_sf"/>
</dbReference>
<sequence>MTDPMIKVSGAVSDMGSSTTTKAGQLIQLFEDLKKDAMAIAGEAWAGQAQQAFERAQAQWTVKANGLGNAHSEVGSAVVNNVENLINADIRAAGFFGG</sequence>
<comment type="caution">
    <text evidence="2">The sequence shown here is derived from an EMBL/GenBank/DDBJ whole genome shotgun (WGS) entry which is preliminary data.</text>
</comment>
<organism evidence="2 3">
    <name type="scientific">Amycolatopsis acidicola</name>
    <dbReference type="NCBI Taxonomy" id="2596893"/>
    <lineage>
        <taxon>Bacteria</taxon>
        <taxon>Bacillati</taxon>
        <taxon>Actinomycetota</taxon>
        <taxon>Actinomycetes</taxon>
        <taxon>Pseudonocardiales</taxon>
        <taxon>Pseudonocardiaceae</taxon>
        <taxon>Amycolatopsis</taxon>
    </lineage>
</organism>
<feature type="region of interest" description="Disordered" evidence="1">
    <location>
        <begin position="1"/>
        <end position="20"/>
    </location>
</feature>
<evidence type="ECO:0000313" key="2">
    <source>
        <dbReference type="EMBL" id="KAA9160151.1"/>
    </source>
</evidence>
<evidence type="ECO:0008006" key="4">
    <source>
        <dbReference type="Google" id="ProtNLM"/>
    </source>
</evidence>
<evidence type="ECO:0000256" key="1">
    <source>
        <dbReference type="SAM" id="MobiDB-lite"/>
    </source>
</evidence>
<keyword evidence="3" id="KW-1185">Reference proteome</keyword>